<dbReference type="EMBL" id="JAEVHI010000003">
    <property type="protein sequence ID" value="KAG5295830.1"/>
    <property type="molecule type" value="Genomic_DNA"/>
</dbReference>
<accession>A0A8H7YUA8</accession>
<dbReference type="AlphaFoldDB" id="A0A8H7YUA8"/>
<comment type="caution">
    <text evidence="1">The sequence shown here is derived from an EMBL/GenBank/DDBJ whole genome shotgun (WGS) entry which is preliminary data.</text>
</comment>
<name>A0A8H7YUA8_AJECA</name>
<protein>
    <submittedName>
        <fullName evidence="1">Uncharacterized protein</fullName>
    </submittedName>
</protein>
<sequence>MGGKMQRWRRLRRSLRKGLLTRMSKLWRCFDSGIFGINRDISRIRVVYRRLCKCIQPLFSRRSRGHGYWSSVAAHMLVVYM</sequence>
<reference evidence="1 2" key="1">
    <citation type="submission" date="2021-01" db="EMBL/GenBank/DDBJ databases">
        <title>Chromosome-level genome assembly of a human fungal pathogen reveals clustering of transcriptionally co-regulated genes.</title>
        <authorList>
            <person name="Voorhies M."/>
            <person name="Cohen S."/>
            <person name="Shea T.P."/>
            <person name="Petrus S."/>
            <person name="Munoz J.F."/>
            <person name="Poplawski S."/>
            <person name="Goldman W.E."/>
            <person name="Michael T."/>
            <person name="Cuomo C.A."/>
            <person name="Sil A."/>
            <person name="Beyhan S."/>
        </authorList>
    </citation>
    <scope>NUCLEOTIDE SEQUENCE [LARGE SCALE GENOMIC DNA]</scope>
    <source>
        <strain evidence="1 2">G184AR</strain>
    </source>
</reference>
<evidence type="ECO:0000313" key="1">
    <source>
        <dbReference type="EMBL" id="KAG5295830.1"/>
    </source>
</evidence>
<dbReference type="Proteomes" id="UP000670092">
    <property type="component" value="Unassembled WGS sequence"/>
</dbReference>
<proteinExistence type="predicted"/>
<evidence type="ECO:0000313" key="2">
    <source>
        <dbReference type="Proteomes" id="UP000670092"/>
    </source>
</evidence>
<dbReference type="VEuPathDB" id="FungiDB:I7I52_06238"/>
<organism evidence="1 2">
    <name type="scientific">Ajellomyces capsulatus</name>
    <name type="common">Darling's disease fungus</name>
    <name type="synonym">Histoplasma capsulatum</name>
    <dbReference type="NCBI Taxonomy" id="5037"/>
    <lineage>
        <taxon>Eukaryota</taxon>
        <taxon>Fungi</taxon>
        <taxon>Dikarya</taxon>
        <taxon>Ascomycota</taxon>
        <taxon>Pezizomycotina</taxon>
        <taxon>Eurotiomycetes</taxon>
        <taxon>Eurotiomycetidae</taxon>
        <taxon>Onygenales</taxon>
        <taxon>Ajellomycetaceae</taxon>
        <taxon>Histoplasma</taxon>
    </lineage>
</organism>
<gene>
    <name evidence="1" type="ORF">I7I52_06238</name>
</gene>